<accession>A0A2S7U573</accession>
<dbReference type="NCBIfam" id="TIGR02595">
    <property type="entry name" value="PEP_CTERM"/>
    <property type="match status" value="1"/>
</dbReference>
<reference evidence="2 3" key="1">
    <citation type="submission" date="2016-12" db="EMBL/GenBank/DDBJ databases">
        <title>Study of bacterial adaptation to deep sea.</title>
        <authorList>
            <person name="Song J."/>
            <person name="Yoshizawa S."/>
            <person name="Kogure K."/>
        </authorList>
    </citation>
    <scope>NUCLEOTIDE SEQUENCE [LARGE SCALE GENOMIC DNA]</scope>
    <source>
        <strain evidence="2 3">SAORIC-165</strain>
    </source>
</reference>
<dbReference type="Pfam" id="PF07589">
    <property type="entry name" value="PEP-CTERM"/>
    <property type="match status" value="1"/>
</dbReference>
<dbReference type="InterPro" id="IPR013424">
    <property type="entry name" value="Ice-binding_C"/>
</dbReference>
<feature type="domain" description="Ice-binding protein C-terminal" evidence="1">
    <location>
        <begin position="188"/>
        <end position="210"/>
    </location>
</feature>
<dbReference type="EMBL" id="MQWA01000001">
    <property type="protein sequence ID" value="PQJ30155.1"/>
    <property type="molecule type" value="Genomic_DNA"/>
</dbReference>
<evidence type="ECO:0000313" key="2">
    <source>
        <dbReference type="EMBL" id="PQJ30155.1"/>
    </source>
</evidence>
<dbReference type="Proteomes" id="UP000239907">
    <property type="component" value="Unassembled WGS sequence"/>
</dbReference>
<name>A0A2S7U573_9BACT</name>
<keyword evidence="3" id="KW-1185">Reference proteome</keyword>
<evidence type="ECO:0000259" key="1">
    <source>
        <dbReference type="Pfam" id="PF07589"/>
    </source>
</evidence>
<proteinExistence type="predicted"/>
<dbReference type="AlphaFoldDB" id="A0A2S7U573"/>
<gene>
    <name evidence="2" type="ORF">BSZ32_17875</name>
</gene>
<protein>
    <recommendedName>
        <fullName evidence="1">Ice-binding protein C-terminal domain-containing protein</fullName>
    </recommendedName>
</protein>
<comment type="caution">
    <text evidence="2">The sequence shown here is derived from an EMBL/GenBank/DDBJ whole genome shotgun (WGS) entry which is preliminary data.</text>
</comment>
<organism evidence="2 3">
    <name type="scientific">Rubritalea profundi</name>
    <dbReference type="NCBI Taxonomy" id="1658618"/>
    <lineage>
        <taxon>Bacteria</taxon>
        <taxon>Pseudomonadati</taxon>
        <taxon>Verrucomicrobiota</taxon>
        <taxon>Verrucomicrobiia</taxon>
        <taxon>Verrucomicrobiales</taxon>
        <taxon>Rubritaleaceae</taxon>
        <taxon>Rubritalea</taxon>
    </lineage>
</organism>
<sequence>MLLIGDQSKNIRIILKKNKKFSALRSLALAGAMGACSAGPTQGAILVTYGDSTGNLVVTWSGSIDVSGANVADSLGAGTHEIDDYGVYGHTLRSAQDTDDIYGFNGITPTLFTEAVNLTASSSSGDSFGIGNFNSISNLYIYLPAGYTGQQIDGSVTFNGVTAASVGLVDQTITWGAGGSQREITITTVPEPSSTALLGLGGLALMLRRRR</sequence>
<evidence type="ECO:0000313" key="3">
    <source>
        <dbReference type="Proteomes" id="UP000239907"/>
    </source>
</evidence>